<dbReference type="SUPFAM" id="SSF47473">
    <property type="entry name" value="EF-hand"/>
    <property type="match status" value="1"/>
</dbReference>
<organism evidence="3 4">
    <name type="scientific">Symbiodinium microadriaticum</name>
    <name type="common">Dinoflagellate</name>
    <name type="synonym">Zooxanthella microadriatica</name>
    <dbReference type="NCBI Taxonomy" id="2951"/>
    <lineage>
        <taxon>Eukaryota</taxon>
        <taxon>Sar</taxon>
        <taxon>Alveolata</taxon>
        <taxon>Dinophyceae</taxon>
        <taxon>Suessiales</taxon>
        <taxon>Symbiodiniaceae</taxon>
        <taxon>Symbiodinium</taxon>
    </lineage>
</organism>
<keyword evidence="1" id="KW-0106">Calcium</keyword>
<feature type="domain" description="EF-hand" evidence="2">
    <location>
        <begin position="431"/>
        <end position="467"/>
    </location>
</feature>
<dbReference type="Proteomes" id="UP000186817">
    <property type="component" value="Unassembled WGS sequence"/>
</dbReference>
<dbReference type="OrthoDB" id="418960at2759"/>
<evidence type="ECO:0000313" key="4">
    <source>
        <dbReference type="Proteomes" id="UP000186817"/>
    </source>
</evidence>
<reference evidence="3 4" key="1">
    <citation type="submission" date="2016-02" db="EMBL/GenBank/DDBJ databases">
        <title>Genome analysis of coral dinoflagellate symbionts highlights evolutionary adaptations to a symbiotic lifestyle.</title>
        <authorList>
            <person name="Aranda M."/>
            <person name="Li Y."/>
            <person name="Liew Y.J."/>
            <person name="Baumgarten S."/>
            <person name="Simakov O."/>
            <person name="Wilson M."/>
            <person name="Piel J."/>
            <person name="Ashoor H."/>
            <person name="Bougouffa S."/>
            <person name="Bajic V.B."/>
            <person name="Ryu T."/>
            <person name="Ravasi T."/>
            <person name="Bayer T."/>
            <person name="Micklem G."/>
            <person name="Kim H."/>
            <person name="Bhak J."/>
            <person name="Lajeunesse T.C."/>
            <person name="Voolstra C.R."/>
        </authorList>
    </citation>
    <scope>NUCLEOTIDE SEQUENCE [LARGE SCALE GENOMIC DNA]</scope>
    <source>
        <strain evidence="3 4">CCMP2467</strain>
    </source>
</reference>
<feature type="domain" description="EF-hand" evidence="2">
    <location>
        <begin position="470"/>
        <end position="505"/>
    </location>
</feature>
<evidence type="ECO:0000256" key="1">
    <source>
        <dbReference type="ARBA" id="ARBA00022837"/>
    </source>
</evidence>
<dbReference type="InterPro" id="IPR011992">
    <property type="entry name" value="EF-hand-dom_pair"/>
</dbReference>
<dbReference type="GO" id="GO:0005509">
    <property type="term" value="F:calcium ion binding"/>
    <property type="evidence" value="ECO:0007669"/>
    <property type="project" value="InterPro"/>
</dbReference>
<gene>
    <name evidence="3" type="ORF">AK812_SmicGene36018</name>
</gene>
<proteinExistence type="predicted"/>
<evidence type="ECO:0000259" key="2">
    <source>
        <dbReference type="PROSITE" id="PS50222"/>
    </source>
</evidence>
<feature type="domain" description="EF-hand" evidence="2">
    <location>
        <begin position="518"/>
        <end position="553"/>
    </location>
</feature>
<dbReference type="AlphaFoldDB" id="A0A1Q9CJY9"/>
<dbReference type="EMBL" id="LSRX01001130">
    <property type="protein sequence ID" value="OLP83234.1"/>
    <property type="molecule type" value="Genomic_DNA"/>
</dbReference>
<dbReference type="PROSITE" id="PS50222">
    <property type="entry name" value="EF_HAND_2"/>
    <property type="match status" value="3"/>
</dbReference>
<dbReference type="InterPro" id="IPR002048">
    <property type="entry name" value="EF_hand_dom"/>
</dbReference>
<evidence type="ECO:0000313" key="3">
    <source>
        <dbReference type="EMBL" id="OLP83234.1"/>
    </source>
</evidence>
<accession>A0A1Q9CJY9</accession>
<sequence length="601" mass="69402">MTQQGREQAKLRRKLSIRKVVPLLAHFRSLKGRSDEQQLLLDALSSDFTLEYEFLAQIGEDSFNGIDAMVSLLPGVHRSQLRLFLALTKLPRLREYIKVYKRCERLMVFNAECPTGRYNLNLAQPSDFAVAELLKMLDAWESSVAKAKGLEDRSKYGNWSSVRNCVHQSITVRSLTEWILPCSELLFLDFVTWRRPAKDTTTFPAERWDEMMVQLAQAPLQQEAKVHVLRGLADRIYLSAAQCRQLVAVFGDRTFRLEALTFLLLRLSDPQNMKMIVSRIAPDEWDELKLRLGTLTLFPYIQPEQYRFVFDTTIPEDRLAACLTVRMNLKESPGRLGNLRQPRLVLTDKSEFAFDRGVPATWKDLQTIPNGLLSWQYMAAPEDRSLDMRIENLLRYGGWNTEIQSSKVIWWADVQAVPEAVSTFLVHVMRHFKHNLRAAFQMIDGPDGNGKLSLREFKDAFGRLGWREFKDSEKAVELFRYLDPDRGGSISWEEWQVMDNLLKELQLAILELLQYVDRTFGSVEVAYEFLDKDGSDSVDLDEWCQAIKSMGYHGPSGVIYKYLCADASTGTLLALSRERWDEVKILWERREAIYQRILQGG</sequence>
<dbReference type="Gene3D" id="1.10.238.10">
    <property type="entry name" value="EF-hand"/>
    <property type="match status" value="1"/>
</dbReference>
<name>A0A1Q9CJY9_SYMMI</name>
<dbReference type="InterPro" id="IPR018247">
    <property type="entry name" value="EF_Hand_1_Ca_BS"/>
</dbReference>
<dbReference type="SMART" id="SM00054">
    <property type="entry name" value="EFh"/>
    <property type="match status" value="3"/>
</dbReference>
<dbReference type="CDD" id="cd00051">
    <property type="entry name" value="EFh"/>
    <property type="match status" value="1"/>
</dbReference>
<protein>
    <recommendedName>
        <fullName evidence="2">EF-hand domain-containing protein</fullName>
    </recommendedName>
</protein>
<comment type="caution">
    <text evidence="3">The sequence shown here is derived from an EMBL/GenBank/DDBJ whole genome shotgun (WGS) entry which is preliminary data.</text>
</comment>
<dbReference type="PROSITE" id="PS00018">
    <property type="entry name" value="EF_HAND_1"/>
    <property type="match status" value="2"/>
</dbReference>
<keyword evidence="4" id="KW-1185">Reference proteome</keyword>